<dbReference type="AlphaFoldDB" id="A0AAD7MD76"/>
<keyword evidence="2" id="KW-1185">Reference proteome</keyword>
<gene>
    <name evidence="1" type="ORF">B0H17DRAFT_1123889</name>
</gene>
<sequence>MSQTELLTYFNRIPARFPRPHSGVYVAPTPEPPRARPLKQPELPEFFQRGLPPFLQYLKQDHASHVRKNELMCDRHFLGRETHQPVPCQATVALRLPHTPASTPEEHQDNARVVVGYAAKSASIFERSPEEIAAVREEQVAIFRALLGPAALDAPDVLVNYHVDLINETVTVWTPDNDAYMAAVAADNLAAQDDALDDAPDDRSDGAPVVDNLIEGLPALSSIPTSVAGPSSTFSSLPDLMNTFDDTPPPAPPTGLMIEVDHEFRARHRIVGAVGGGGGHGITAWLASIPAAADTVPVAGTGEAGETAEIFWPGPGGDEDEGHENGWLTDLMEESDAESL</sequence>
<dbReference type="EMBL" id="JARKIE010000001">
    <property type="protein sequence ID" value="KAJ7710780.1"/>
    <property type="molecule type" value="Genomic_DNA"/>
</dbReference>
<dbReference type="Proteomes" id="UP001221757">
    <property type="component" value="Unassembled WGS sequence"/>
</dbReference>
<name>A0AAD7MD76_MYCRO</name>
<evidence type="ECO:0000313" key="1">
    <source>
        <dbReference type="EMBL" id="KAJ7710780.1"/>
    </source>
</evidence>
<accession>A0AAD7MD76</accession>
<evidence type="ECO:0000313" key="2">
    <source>
        <dbReference type="Proteomes" id="UP001221757"/>
    </source>
</evidence>
<comment type="caution">
    <text evidence="1">The sequence shown here is derived from an EMBL/GenBank/DDBJ whole genome shotgun (WGS) entry which is preliminary data.</text>
</comment>
<protein>
    <submittedName>
        <fullName evidence="1">Uncharacterized protein</fullName>
    </submittedName>
</protein>
<organism evidence="1 2">
    <name type="scientific">Mycena rosella</name>
    <name type="common">Pink bonnet</name>
    <name type="synonym">Agaricus rosellus</name>
    <dbReference type="NCBI Taxonomy" id="1033263"/>
    <lineage>
        <taxon>Eukaryota</taxon>
        <taxon>Fungi</taxon>
        <taxon>Dikarya</taxon>
        <taxon>Basidiomycota</taxon>
        <taxon>Agaricomycotina</taxon>
        <taxon>Agaricomycetes</taxon>
        <taxon>Agaricomycetidae</taxon>
        <taxon>Agaricales</taxon>
        <taxon>Marasmiineae</taxon>
        <taxon>Mycenaceae</taxon>
        <taxon>Mycena</taxon>
    </lineage>
</organism>
<proteinExistence type="predicted"/>
<reference evidence="1" key="1">
    <citation type="submission" date="2023-03" db="EMBL/GenBank/DDBJ databases">
        <title>Massive genome expansion in bonnet fungi (Mycena s.s.) driven by repeated elements and novel gene families across ecological guilds.</title>
        <authorList>
            <consortium name="Lawrence Berkeley National Laboratory"/>
            <person name="Harder C.B."/>
            <person name="Miyauchi S."/>
            <person name="Viragh M."/>
            <person name="Kuo A."/>
            <person name="Thoen E."/>
            <person name="Andreopoulos B."/>
            <person name="Lu D."/>
            <person name="Skrede I."/>
            <person name="Drula E."/>
            <person name="Henrissat B."/>
            <person name="Morin E."/>
            <person name="Kohler A."/>
            <person name="Barry K."/>
            <person name="LaButti K."/>
            <person name="Morin E."/>
            <person name="Salamov A."/>
            <person name="Lipzen A."/>
            <person name="Mereny Z."/>
            <person name="Hegedus B."/>
            <person name="Baldrian P."/>
            <person name="Stursova M."/>
            <person name="Weitz H."/>
            <person name="Taylor A."/>
            <person name="Grigoriev I.V."/>
            <person name="Nagy L.G."/>
            <person name="Martin F."/>
            <person name="Kauserud H."/>
        </authorList>
    </citation>
    <scope>NUCLEOTIDE SEQUENCE</scope>
    <source>
        <strain evidence="1">CBHHK067</strain>
    </source>
</reference>